<evidence type="ECO:0000256" key="1">
    <source>
        <dbReference type="SAM" id="MobiDB-lite"/>
    </source>
</evidence>
<dbReference type="RefSeq" id="XP_033463454.1">
    <property type="nucleotide sequence ID" value="XM_033600904.1"/>
</dbReference>
<dbReference type="AlphaFoldDB" id="A0A6J3MEY1"/>
<evidence type="ECO:0000313" key="2">
    <source>
        <dbReference type="Proteomes" id="UP000504637"/>
    </source>
</evidence>
<evidence type="ECO:0000313" key="3">
    <source>
        <dbReference type="RefSeq" id="XP_033463454.1"/>
    </source>
</evidence>
<reference evidence="3" key="3">
    <citation type="submission" date="2025-08" db="UniProtKB">
        <authorList>
            <consortium name="RefSeq"/>
        </authorList>
    </citation>
    <scope>IDENTIFICATION</scope>
    <source>
        <strain evidence="3">CBS 342.82</strain>
    </source>
</reference>
<feature type="compositionally biased region" description="Basic and acidic residues" evidence="1">
    <location>
        <begin position="222"/>
        <end position="231"/>
    </location>
</feature>
<proteinExistence type="predicted"/>
<sequence>MSAESVQTLLRLLSQEAKIPLATALSKIKELQAAGLGSADEIAKTKIDSLKTIFVDEKKSKQVLSAAKRVVKKRAAADDNVDAKPAVKKRKPADSLFETSEELSPAAIEESLILPTSDLSEDGLSDVVLHTNRAPLVLAFVVTLLKHTMPGQPLSSRLSLAQAYVSITSRSRAVSLGIESGKSAEEEGFGDGQPVVTIMGKDIRVIRRYDYDWNSPPQTTEVKNEPSENEKSVTLPPNNEEPALWALDLEARKSLSTSISRSEGAGTPNMPIFTPQSARKYLLKSFSSAPEEASHTPPKKLTAAARSQSNGLNLGKLLRCLDILYDSWASSLSPTQLNDRTWSWYAKVRPSVEEGVAGWGGKNQLKLADILSLRSRS</sequence>
<feature type="region of interest" description="Disordered" evidence="1">
    <location>
        <begin position="214"/>
        <end position="239"/>
    </location>
</feature>
<accession>A0A6J3MEY1</accession>
<name>A0A6J3MEY1_9PEZI</name>
<dbReference type="Proteomes" id="UP000504637">
    <property type="component" value="Unplaced"/>
</dbReference>
<reference evidence="3" key="1">
    <citation type="submission" date="2020-01" db="EMBL/GenBank/DDBJ databases">
        <authorList>
            <consortium name="DOE Joint Genome Institute"/>
            <person name="Haridas S."/>
            <person name="Albert R."/>
            <person name="Binder M."/>
            <person name="Bloem J."/>
            <person name="Labutti K."/>
            <person name="Salamov A."/>
            <person name="Andreopoulos B."/>
            <person name="Baker S.E."/>
            <person name="Barry K."/>
            <person name="Bills G."/>
            <person name="Bluhm B.H."/>
            <person name="Cannon C."/>
            <person name="Castanera R."/>
            <person name="Culley D.E."/>
            <person name="Daum C."/>
            <person name="Ezra D."/>
            <person name="Gonzalez J.B."/>
            <person name="Henrissat B."/>
            <person name="Kuo A."/>
            <person name="Liang C."/>
            <person name="Lipzen A."/>
            <person name="Lutzoni F."/>
            <person name="Magnuson J."/>
            <person name="Mondo S."/>
            <person name="Nolan M."/>
            <person name="Ohm R."/>
            <person name="Pangilinan J."/>
            <person name="Park H.-J."/>
            <person name="Ramirez L."/>
            <person name="Alfaro M."/>
            <person name="Sun H."/>
            <person name="Tritt A."/>
            <person name="Yoshinaga Y."/>
            <person name="Zwiers L.-H."/>
            <person name="Turgeon B.G."/>
            <person name="Goodwin S.B."/>
            <person name="Spatafora J.W."/>
            <person name="Crous P.W."/>
            <person name="Grigoriev I.V."/>
        </authorList>
    </citation>
    <scope>NUCLEOTIDE SEQUENCE</scope>
    <source>
        <strain evidence="3">CBS 342.82</strain>
    </source>
</reference>
<protein>
    <recommendedName>
        <fullName evidence="4">Impact N-terminal domain-containing protein</fullName>
    </recommendedName>
</protein>
<organism evidence="3">
    <name type="scientific">Dissoconium aciculare CBS 342.82</name>
    <dbReference type="NCBI Taxonomy" id="1314786"/>
    <lineage>
        <taxon>Eukaryota</taxon>
        <taxon>Fungi</taxon>
        <taxon>Dikarya</taxon>
        <taxon>Ascomycota</taxon>
        <taxon>Pezizomycotina</taxon>
        <taxon>Dothideomycetes</taxon>
        <taxon>Dothideomycetidae</taxon>
        <taxon>Mycosphaerellales</taxon>
        <taxon>Dissoconiaceae</taxon>
        <taxon>Dissoconium</taxon>
    </lineage>
</organism>
<dbReference type="OrthoDB" id="514070at2759"/>
<evidence type="ECO:0008006" key="4">
    <source>
        <dbReference type="Google" id="ProtNLM"/>
    </source>
</evidence>
<feature type="region of interest" description="Disordered" evidence="1">
    <location>
        <begin position="81"/>
        <end position="102"/>
    </location>
</feature>
<gene>
    <name evidence="3" type="ORF">K489DRAFT_313021</name>
</gene>
<keyword evidence="2" id="KW-1185">Reference proteome</keyword>
<dbReference type="GeneID" id="54358704"/>
<reference evidence="3" key="2">
    <citation type="submission" date="2020-04" db="EMBL/GenBank/DDBJ databases">
        <authorList>
            <consortium name="NCBI Genome Project"/>
        </authorList>
    </citation>
    <scope>NUCLEOTIDE SEQUENCE</scope>
    <source>
        <strain evidence="3">CBS 342.82</strain>
    </source>
</reference>